<dbReference type="CDD" id="cd09274">
    <property type="entry name" value="RNase_HI_RT_Ty3"/>
    <property type="match status" value="1"/>
</dbReference>
<gene>
    <name evidence="3" type="ORF">MERR_LOCUS15844</name>
</gene>
<dbReference type="InterPro" id="IPR043128">
    <property type="entry name" value="Rev_trsase/Diguanyl_cyclase"/>
</dbReference>
<dbReference type="EMBL" id="CACVBM020001070">
    <property type="protein sequence ID" value="CAA7028609.1"/>
    <property type="molecule type" value="Genomic_DNA"/>
</dbReference>
<evidence type="ECO:0000259" key="2">
    <source>
        <dbReference type="Pfam" id="PF17919"/>
    </source>
</evidence>
<dbReference type="PANTHER" id="PTHR34072:SF44">
    <property type="entry name" value="RNA-DIRECTED DNA POLYMERASE"/>
    <property type="match status" value="1"/>
</dbReference>
<dbReference type="Pfam" id="PF00078">
    <property type="entry name" value="RVT_1"/>
    <property type="match status" value="1"/>
</dbReference>
<keyword evidence="4" id="KW-1185">Reference proteome</keyword>
<evidence type="ECO:0000313" key="4">
    <source>
        <dbReference type="Proteomes" id="UP000467841"/>
    </source>
</evidence>
<evidence type="ECO:0000259" key="1">
    <source>
        <dbReference type="Pfam" id="PF00078"/>
    </source>
</evidence>
<evidence type="ECO:0008006" key="5">
    <source>
        <dbReference type="Google" id="ProtNLM"/>
    </source>
</evidence>
<dbReference type="InterPro" id="IPR000477">
    <property type="entry name" value="RT_dom"/>
</dbReference>
<dbReference type="AlphaFoldDB" id="A0A6D2IJV1"/>
<dbReference type="FunFam" id="3.10.20.370:FF:000001">
    <property type="entry name" value="Retrovirus-related Pol polyprotein from transposon 17.6-like protein"/>
    <property type="match status" value="1"/>
</dbReference>
<dbReference type="CDD" id="cd01647">
    <property type="entry name" value="RT_LTR"/>
    <property type="match status" value="1"/>
</dbReference>
<name>A0A6D2IJV1_9BRAS</name>
<dbReference type="InterPro" id="IPR041577">
    <property type="entry name" value="RT_RNaseH_2"/>
</dbReference>
<dbReference type="Proteomes" id="UP000467841">
    <property type="component" value="Unassembled WGS sequence"/>
</dbReference>
<dbReference type="Pfam" id="PF17919">
    <property type="entry name" value="RT_RNaseH_2"/>
    <property type="match status" value="1"/>
</dbReference>
<proteinExistence type="predicted"/>
<dbReference type="InterPro" id="IPR043502">
    <property type="entry name" value="DNA/RNA_pol_sf"/>
</dbReference>
<dbReference type="FunFam" id="3.30.70.270:FF:000020">
    <property type="entry name" value="Transposon Tf2-6 polyprotein-like Protein"/>
    <property type="match status" value="1"/>
</dbReference>
<feature type="domain" description="Reverse transcriptase" evidence="1">
    <location>
        <begin position="1"/>
        <end position="82"/>
    </location>
</feature>
<dbReference type="SUPFAM" id="SSF56672">
    <property type="entry name" value="DNA/RNA polymerases"/>
    <property type="match status" value="1"/>
</dbReference>
<organism evidence="3 4">
    <name type="scientific">Microthlaspi erraticum</name>
    <dbReference type="NCBI Taxonomy" id="1685480"/>
    <lineage>
        <taxon>Eukaryota</taxon>
        <taxon>Viridiplantae</taxon>
        <taxon>Streptophyta</taxon>
        <taxon>Embryophyta</taxon>
        <taxon>Tracheophyta</taxon>
        <taxon>Spermatophyta</taxon>
        <taxon>Magnoliopsida</taxon>
        <taxon>eudicotyledons</taxon>
        <taxon>Gunneridae</taxon>
        <taxon>Pentapetalae</taxon>
        <taxon>rosids</taxon>
        <taxon>malvids</taxon>
        <taxon>Brassicales</taxon>
        <taxon>Brassicaceae</taxon>
        <taxon>Coluteocarpeae</taxon>
        <taxon>Microthlaspi</taxon>
    </lineage>
</organism>
<comment type="caution">
    <text evidence="3">The sequence shown here is derived from an EMBL/GenBank/DDBJ whole genome shotgun (WGS) entry which is preliminary data.</text>
</comment>
<dbReference type="PANTHER" id="PTHR34072">
    <property type="entry name" value="ENZYMATIC POLYPROTEIN-RELATED"/>
    <property type="match status" value="1"/>
</dbReference>
<accession>A0A6D2IJV1</accession>
<dbReference type="Gene3D" id="3.30.70.270">
    <property type="match status" value="2"/>
</dbReference>
<protein>
    <recommendedName>
        <fullName evidence="5">Reverse transcriptase domain-containing protein</fullName>
    </recommendedName>
</protein>
<feature type="domain" description="Reverse transcriptase/retrotransposon-derived protein RNase H-like" evidence="2">
    <location>
        <begin position="145"/>
        <end position="234"/>
    </location>
</feature>
<evidence type="ECO:0000313" key="3">
    <source>
        <dbReference type="EMBL" id="CAA7028609.1"/>
    </source>
</evidence>
<reference evidence="3" key="1">
    <citation type="submission" date="2020-01" db="EMBL/GenBank/DDBJ databases">
        <authorList>
            <person name="Mishra B."/>
        </authorList>
    </citation>
    <scope>NUCLEOTIDE SEQUENCE [LARGE SCALE GENOMIC DNA]</scope>
</reference>
<sequence>MPFGLCNAPATFQRCMTSIFSDLIEDTVEVFMDDFSVYGSSFVSCLSNLCRVLKRCEETNLVLNWEKCHFMVREGIVLGHKISEKGIEVDQAKIEVMSQLAPPKTVKDVRSFLGHAGFYRRFIKDFSKIARPLTRLLCKETEFLFDEECLKAFEMIKTALVTAPIVQAPNWDYPFEIMCDASDYAVGAVLGQRIDKKLHVIYYASRTMDDAQGRYATTEKELLAVVFAFEKFRRHQATAPEMDTSSPEFDLEILDKKGVENGVADHLSRMRVNEPAPIDDTLPEEQLLLVEVWEKRRLSSSVRAVKAVEEKEVPWYADFANYLVCGEVPADLSPYQKKKFFRDISHYFWDEPYLFKRGSDGLFRRCIAQEEVEGILEHCHGSSYGGHFATFKTASKGSSSRILVAKPFQRHSRLHCKV</sequence>
<dbReference type="OrthoDB" id="425619at2759"/>